<dbReference type="AlphaFoldDB" id="A0A1L7WTI0"/>
<dbReference type="PANTHER" id="PTHR33307:SF6">
    <property type="entry name" value="ALPHA-RHAMNOSIDASE (EUROFUNG)-RELATED"/>
    <property type="match status" value="1"/>
</dbReference>
<dbReference type="Gene3D" id="2.60.420.10">
    <property type="entry name" value="Maltose phosphorylase, domain 3"/>
    <property type="match status" value="1"/>
</dbReference>
<dbReference type="PANTHER" id="PTHR33307">
    <property type="entry name" value="ALPHA-RHAMNOSIDASE (EUROFUNG)"/>
    <property type="match status" value="1"/>
</dbReference>
<accession>A0A1L7WTI0</accession>
<dbReference type="InterPro" id="IPR013737">
    <property type="entry name" value="Bac_rhamnosid_N"/>
</dbReference>
<evidence type="ECO:0000313" key="9">
    <source>
        <dbReference type="EMBL" id="CZR56084.1"/>
    </source>
</evidence>
<evidence type="ECO:0000259" key="6">
    <source>
        <dbReference type="Pfam" id="PF08531"/>
    </source>
</evidence>
<dbReference type="InterPro" id="IPR013783">
    <property type="entry name" value="Ig-like_fold"/>
</dbReference>
<dbReference type="Proteomes" id="UP000184330">
    <property type="component" value="Unassembled WGS sequence"/>
</dbReference>
<evidence type="ECO:0000256" key="4">
    <source>
        <dbReference type="SAM" id="MobiDB-lite"/>
    </source>
</evidence>
<dbReference type="Gene3D" id="2.60.40.10">
    <property type="entry name" value="Immunoglobulins"/>
    <property type="match status" value="1"/>
</dbReference>
<dbReference type="SUPFAM" id="SSF48208">
    <property type="entry name" value="Six-hairpin glycosidases"/>
    <property type="match status" value="1"/>
</dbReference>
<evidence type="ECO:0000313" key="10">
    <source>
        <dbReference type="Proteomes" id="UP000184330"/>
    </source>
</evidence>
<dbReference type="Pfam" id="PF17389">
    <property type="entry name" value="Bac_rhamnosid6H"/>
    <property type="match status" value="1"/>
</dbReference>
<evidence type="ECO:0000259" key="7">
    <source>
        <dbReference type="Pfam" id="PF17389"/>
    </source>
</evidence>
<evidence type="ECO:0000259" key="8">
    <source>
        <dbReference type="Pfam" id="PF17390"/>
    </source>
</evidence>
<feature type="domain" description="Alpha-L-rhamnosidase concanavalin-like" evidence="5">
    <location>
        <begin position="325"/>
        <end position="424"/>
    </location>
</feature>
<evidence type="ECO:0000256" key="2">
    <source>
        <dbReference type="ARBA" id="ARBA00012652"/>
    </source>
</evidence>
<dbReference type="Gene3D" id="1.50.10.10">
    <property type="match status" value="1"/>
</dbReference>
<proteinExistence type="predicted"/>
<feature type="domain" description="Alpha-L-rhamnosidase six-hairpin glycosidase" evidence="7">
    <location>
        <begin position="428"/>
        <end position="777"/>
    </location>
</feature>
<feature type="domain" description="Alpha-L-rhamnosidase C-terminal" evidence="8">
    <location>
        <begin position="779"/>
        <end position="861"/>
    </location>
</feature>
<dbReference type="PIRSF" id="PIRSF010631">
    <property type="entry name" value="A-rhamnsds"/>
    <property type="match status" value="1"/>
</dbReference>
<feature type="region of interest" description="Disordered" evidence="4">
    <location>
        <begin position="822"/>
        <end position="846"/>
    </location>
</feature>
<dbReference type="InterPro" id="IPR035396">
    <property type="entry name" value="Bac_rhamnosid6H"/>
</dbReference>
<evidence type="ECO:0000256" key="3">
    <source>
        <dbReference type="ARBA" id="ARBA00022801"/>
    </source>
</evidence>
<evidence type="ECO:0000256" key="1">
    <source>
        <dbReference type="ARBA" id="ARBA00001445"/>
    </source>
</evidence>
<reference evidence="9 10" key="1">
    <citation type="submission" date="2016-03" db="EMBL/GenBank/DDBJ databases">
        <authorList>
            <person name="Ploux O."/>
        </authorList>
    </citation>
    <scope>NUCLEOTIDE SEQUENCE [LARGE SCALE GENOMIC DNA]</scope>
    <source>
        <strain evidence="9 10">UAMH 11012</strain>
    </source>
</reference>
<keyword evidence="3" id="KW-0378">Hydrolase</keyword>
<dbReference type="InterPro" id="IPR008928">
    <property type="entry name" value="6-hairpin_glycosidase_sf"/>
</dbReference>
<sequence>MVEIESVTFEHHRLDDNWGIGEETPRISWSFTGNAKDWIQSTYELDIKYAGPEAKPAETFRVDSSESVLVPWPAKPLRSREPAQVRVRALGKDGSETQWTNWRYVEVGLLTREDWKAQVVAAPQTLTPSNSLQPALFRKSFELKKPIQSARLHITSYGIYEAQINGIKVGDHVLAPGWTAYKYRLNYQTFDATDLVKQGENVIGAEIGEGWYCGRLGFNGGWRCLYGDKISLLAQLEVTYEDGERVLVGTDKTWRTAVGPITSSEIYDGETYDASLEIDGWSTSKFKDDEWATVEELDFPKAKLIAPEGPPVRQTEVVKAKEVIKTPSGKYVVDFGQNLVGWLRVKVSGLKGHTITFTHTEVLENGEAATRPLRSCKAQDNLILSGKPIVWSPKFTFHGFRYVQVDNWPSGERALANLEAIVIHTDMQQTGFFECSEPMVNKLHENIRWGMRGNFVSIPTDCPQRDERLGWTGDIQIFSPTANFLYNTSGMLSGWLKDLAVEQIHDLNGVVSVVVPNILPKEYTMPQAAWSDAAVMTPWDLYTAFGDPEVLRTQYESMKIWLEKGVARQENGLWDPAGHQLGDWLDPAAPPSEPGNGKTDPHLVANAYLVHVTHLMVKICKVLGLEEAARYESQATKLTKLFQDEYTTSNGRLAPDSMTALALAIGFDLFADEKQLGYAAERLDKIVRASKFKIATGFVGTPLILPVLTRVGKTQLAYRMLLQKRCPSWLYPITMGATTMWERWDSMLPNGSINPGEMTSFNHYALGSVGSWLHSTVGGISPSTPGWNSILFAPIPGGTITSAKTSFLSPYGKVECSWETEKEGSGEGGKKKFKMKATVPPNTTAEVKLPGNEEVQKVGSGVYEFESEYVDDEEWPPKAHYAPFSQHEDMDD</sequence>
<dbReference type="Pfam" id="PF25788">
    <property type="entry name" value="Ig_Rha78A_N"/>
    <property type="match status" value="1"/>
</dbReference>
<dbReference type="Pfam" id="PF05592">
    <property type="entry name" value="Bac_rhamnosid"/>
    <property type="match status" value="1"/>
</dbReference>
<dbReference type="EMBL" id="FJOG01000007">
    <property type="protein sequence ID" value="CZR56084.1"/>
    <property type="molecule type" value="Genomic_DNA"/>
</dbReference>
<dbReference type="OrthoDB" id="10036721at2759"/>
<dbReference type="InterPro" id="IPR016007">
    <property type="entry name" value="Alpha_rhamnosid"/>
</dbReference>
<protein>
    <recommendedName>
        <fullName evidence="2">alpha-L-rhamnosidase</fullName>
        <ecNumber evidence="2">3.2.1.40</ecNumber>
    </recommendedName>
</protein>
<dbReference type="InterPro" id="IPR035398">
    <property type="entry name" value="Bac_rhamnosid_C"/>
</dbReference>
<dbReference type="STRING" id="576137.A0A1L7WTI0"/>
<dbReference type="GO" id="GO:0005975">
    <property type="term" value="P:carbohydrate metabolic process"/>
    <property type="evidence" value="ECO:0007669"/>
    <property type="project" value="InterPro"/>
</dbReference>
<keyword evidence="10" id="KW-1185">Reference proteome</keyword>
<gene>
    <name evidence="9" type="ORF">PAC_05972</name>
</gene>
<dbReference type="Pfam" id="PF08531">
    <property type="entry name" value="Bac_rhamnosid_N"/>
    <property type="match status" value="1"/>
</dbReference>
<feature type="domain" description="Bacterial alpha-L-rhamnosidase N-terminal" evidence="6">
    <location>
        <begin position="145"/>
        <end position="316"/>
    </location>
</feature>
<organism evidence="9 10">
    <name type="scientific">Phialocephala subalpina</name>
    <dbReference type="NCBI Taxonomy" id="576137"/>
    <lineage>
        <taxon>Eukaryota</taxon>
        <taxon>Fungi</taxon>
        <taxon>Dikarya</taxon>
        <taxon>Ascomycota</taxon>
        <taxon>Pezizomycotina</taxon>
        <taxon>Leotiomycetes</taxon>
        <taxon>Helotiales</taxon>
        <taxon>Mollisiaceae</taxon>
        <taxon>Phialocephala</taxon>
        <taxon>Phialocephala fortinii species complex</taxon>
    </lineage>
</organism>
<dbReference type="InterPro" id="IPR012341">
    <property type="entry name" value="6hp_glycosidase-like_sf"/>
</dbReference>
<name>A0A1L7WTI0_9HELO</name>
<dbReference type="InterPro" id="IPR008902">
    <property type="entry name" value="Rhamnosid_concanavalin"/>
</dbReference>
<dbReference type="GO" id="GO:0030596">
    <property type="term" value="F:alpha-L-rhamnosidase activity"/>
    <property type="evidence" value="ECO:0007669"/>
    <property type="project" value="UniProtKB-EC"/>
</dbReference>
<comment type="catalytic activity">
    <reaction evidence="1">
        <text>Hydrolysis of terminal non-reducing alpha-L-rhamnose residues in alpha-L-rhamnosides.</text>
        <dbReference type="EC" id="3.2.1.40"/>
    </reaction>
</comment>
<dbReference type="Pfam" id="PF17390">
    <property type="entry name" value="Bac_rhamnosid_C"/>
    <property type="match status" value="1"/>
</dbReference>
<dbReference type="EC" id="3.2.1.40" evidence="2"/>
<evidence type="ECO:0000259" key="5">
    <source>
        <dbReference type="Pfam" id="PF05592"/>
    </source>
</evidence>
<dbReference type="Gene3D" id="2.60.120.260">
    <property type="entry name" value="Galactose-binding domain-like"/>
    <property type="match status" value="2"/>
</dbReference>